<protein>
    <submittedName>
        <fullName evidence="1">Uncharacterized protein</fullName>
    </submittedName>
</protein>
<evidence type="ECO:0000313" key="2">
    <source>
        <dbReference type="Proteomes" id="UP000472260"/>
    </source>
</evidence>
<organism evidence="1 2">
    <name type="scientific">Sinocyclocheilus anshuiensis</name>
    <dbReference type="NCBI Taxonomy" id="1608454"/>
    <lineage>
        <taxon>Eukaryota</taxon>
        <taxon>Metazoa</taxon>
        <taxon>Chordata</taxon>
        <taxon>Craniata</taxon>
        <taxon>Vertebrata</taxon>
        <taxon>Euteleostomi</taxon>
        <taxon>Actinopterygii</taxon>
        <taxon>Neopterygii</taxon>
        <taxon>Teleostei</taxon>
        <taxon>Ostariophysi</taxon>
        <taxon>Cypriniformes</taxon>
        <taxon>Cyprinidae</taxon>
        <taxon>Cyprininae</taxon>
        <taxon>Sinocyclocheilus</taxon>
    </lineage>
</organism>
<name>A0A671MWB8_9TELE</name>
<dbReference type="Proteomes" id="UP000472260">
    <property type="component" value="Unassembled WGS sequence"/>
</dbReference>
<evidence type="ECO:0000313" key="1">
    <source>
        <dbReference type="Ensembl" id="ENSSANP00000034942.1"/>
    </source>
</evidence>
<dbReference type="Ensembl" id="ENSSANT00000037221.1">
    <property type="protein sequence ID" value="ENSSANP00000034942.1"/>
    <property type="gene ID" value="ENSSANG00000017936.1"/>
</dbReference>
<sequence length="64" mass="7099">MTRPFMTLCLTSISGYKNGKVEKSCEIHALTVNTSQFSPGDNIGETLISHEQECCCTKYNLVIL</sequence>
<reference evidence="1" key="1">
    <citation type="submission" date="2025-08" db="UniProtKB">
        <authorList>
            <consortium name="Ensembl"/>
        </authorList>
    </citation>
    <scope>IDENTIFICATION</scope>
</reference>
<keyword evidence="2" id="KW-1185">Reference proteome</keyword>
<dbReference type="AlphaFoldDB" id="A0A671MWB8"/>
<accession>A0A671MWB8</accession>
<proteinExistence type="predicted"/>
<reference evidence="1" key="2">
    <citation type="submission" date="2025-09" db="UniProtKB">
        <authorList>
            <consortium name="Ensembl"/>
        </authorList>
    </citation>
    <scope>IDENTIFICATION</scope>
</reference>